<organism evidence="4 5">
    <name type="scientific">Qipengyuania profundimaris</name>
    <dbReference type="NCBI Taxonomy" id="3067652"/>
    <lineage>
        <taxon>Bacteria</taxon>
        <taxon>Pseudomonadati</taxon>
        <taxon>Pseudomonadota</taxon>
        <taxon>Alphaproteobacteria</taxon>
        <taxon>Sphingomonadales</taxon>
        <taxon>Erythrobacteraceae</taxon>
        <taxon>Qipengyuania</taxon>
    </lineage>
</organism>
<dbReference type="Pfam" id="PF03881">
    <property type="entry name" value="Fructosamin_kin"/>
    <property type="match status" value="1"/>
</dbReference>
<keyword evidence="2" id="KW-0808">Transferase</keyword>
<accession>A0ABT9HPF9</accession>
<comment type="similarity">
    <text evidence="1 2">Belongs to the fructosamine kinase family.</text>
</comment>
<keyword evidence="2 4" id="KW-0418">Kinase</keyword>
<dbReference type="PANTHER" id="PTHR12149">
    <property type="entry name" value="FRUCTOSAMINE 3 KINASE-RELATED PROTEIN"/>
    <property type="match status" value="1"/>
</dbReference>
<keyword evidence="5" id="KW-1185">Reference proteome</keyword>
<proteinExistence type="inferred from homology"/>
<dbReference type="PANTHER" id="PTHR12149:SF8">
    <property type="entry name" value="PROTEIN-RIBULOSAMINE 3-KINASE"/>
    <property type="match status" value="1"/>
</dbReference>
<evidence type="ECO:0000256" key="2">
    <source>
        <dbReference type="PIRNR" id="PIRNR006221"/>
    </source>
</evidence>
<comment type="caution">
    <text evidence="4">The sequence shown here is derived from an EMBL/GenBank/DDBJ whole genome shotgun (WGS) entry which is preliminary data.</text>
</comment>
<evidence type="ECO:0000256" key="3">
    <source>
        <dbReference type="SAM" id="MobiDB-lite"/>
    </source>
</evidence>
<dbReference type="InterPro" id="IPR011009">
    <property type="entry name" value="Kinase-like_dom_sf"/>
</dbReference>
<feature type="region of interest" description="Disordered" evidence="3">
    <location>
        <begin position="1"/>
        <end position="30"/>
    </location>
</feature>
<dbReference type="GO" id="GO:0016301">
    <property type="term" value="F:kinase activity"/>
    <property type="evidence" value="ECO:0007669"/>
    <property type="project" value="UniProtKB-KW"/>
</dbReference>
<sequence>MTTDREPVEQITSSAIAEQTPLPGGDISGASLATLTDGRRVVIKRGPMVEAEGRMLRAMAETGAPVPAVHGWRSHCLVMENIESGAIDAHDRWQALAETLLCLTGSYDEAFGWDEDYALKHVEVPNSRSGNWADFWRDNRLLCHLPHLDAEVAKRVVALAERLHDLLPSAPAPALVHGDLWGGNIVHANDGRAVLIDPCAYIGHREVDAASLTMFDNPPSAFFDALQLDHGWQGRQPIYRLWMWLVHVRLFGASYRSAVTRELDLLGF</sequence>
<evidence type="ECO:0000313" key="4">
    <source>
        <dbReference type="EMBL" id="MDP4575040.1"/>
    </source>
</evidence>
<evidence type="ECO:0000256" key="1">
    <source>
        <dbReference type="ARBA" id="ARBA00009460"/>
    </source>
</evidence>
<protein>
    <submittedName>
        <fullName evidence="4">Fructosamine kinase family protein</fullName>
    </submittedName>
</protein>
<dbReference type="SUPFAM" id="SSF56112">
    <property type="entry name" value="Protein kinase-like (PK-like)"/>
    <property type="match status" value="1"/>
</dbReference>
<dbReference type="Gene3D" id="3.30.200.20">
    <property type="entry name" value="Phosphorylase Kinase, domain 1"/>
    <property type="match status" value="1"/>
</dbReference>
<dbReference type="InterPro" id="IPR016477">
    <property type="entry name" value="Fructo-/Ketosamine-3-kinase"/>
</dbReference>
<gene>
    <name evidence="4" type="ORF">Q9K02_07810</name>
</gene>
<dbReference type="Proteomes" id="UP001240639">
    <property type="component" value="Unassembled WGS sequence"/>
</dbReference>
<name>A0ABT9HPF9_9SPHN</name>
<reference evidence="4 5" key="1">
    <citation type="submission" date="2023-08" db="EMBL/GenBank/DDBJ databases">
        <title>genomic of G39.</title>
        <authorList>
            <person name="Wang Y."/>
        </authorList>
    </citation>
    <scope>NUCLEOTIDE SEQUENCE [LARGE SCALE GENOMIC DNA]</scope>
    <source>
        <strain evidence="4 5">G39</strain>
    </source>
</reference>
<dbReference type="Gene3D" id="3.90.1200.10">
    <property type="match status" value="1"/>
</dbReference>
<dbReference type="PIRSF" id="PIRSF006221">
    <property type="entry name" value="Ketosamine-3-kinase"/>
    <property type="match status" value="1"/>
</dbReference>
<evidence type="ECO:0000313" key="5">
    <source>
        <dbReference type="Proteomes" id="UP001240639"/>
    </source>
</evidence>
<dbReference type="RefSeq" id="WP_305932387.1">
    <property type="nucleotide sequence ID" value="NZ_JAVAIM010000001.1"/>
</dbReference>
<dbReference type="EMBL" id="JAVAIM010000001">
    <property type="protein sequence ID" value="MDP4575040.1"/>
    <property type="molecule type" value="Genomic_DNA"/>
</dbReference>